<organism evidence="9">
    <name type="scientific">Clostridioides difficile</name>
    <name type="common">Peptoclostridium difficile</name>
    <dbReference type="NCBI Taxonomy" id="1496"/>
    <lineage>
        <taxon>Bacteria</taxon>
        <taxon>Bacillati</taxon>
        <taxon>Bacillota</taxon>
        <taxon>Clostridia</taxon>
        <taxon>Peptostreptococcales</taxon>
        <taxon>Peptostreptococcaceae</taxon>
        <taxon>Clostridioides</taxon>
    </lineage>
</organism>
<feature type="transmembrane region" description="Helical" evidence="6">
    <location>
        <begin position="283"/>
        <end position="305"/>
    </location>
</feature>
<keyword evidence="2 6" id="KW-1003">Cell membrane</keyword>
<dbReference type="EMBL" id="LK932396">
    <property type="protein sequence ID" value="CDS86644.1"/>
    <property type="molecule type" value="Genomic_DNA"/>
</dbReference>
<feature type="transmembrane region" description="Helical" evidence="6">
    <location>
        <begin position="231"/>
        <end position="254"/>
    </location>
</feature>
<feature type="transmembrane region" description="Helical" evidence="6">
    <location>
        <begin position="506"/>
        <end position="528"/>
    </location>
</feature>
<feature type="transmembrane region" description="Helical" evidence="6">
    <location>
        <begin position="596"/>
        <end position="614"/>
    </location>
</feature>
<evidence type="ECO:0000256" key="3">
    <source>
        <dbReference type="ARBA" id="ARBA00022692"/>
    </source>
</evidence>
<dbReference type="InterPro" id="IPR027022">
    <property type="entry name" value="ABC_permease_BceB-typ"/>
</dbReference>
<feature type="transmembrane region" description="Helical" evidence="6">
    <location>
        <begin position="64"/>
        <end position="84"/>
    </location>
</feature>
<dbReference type="GO" id="GO:0055085">
    <property type="term" value="P:transmembrane transport"/>
    <property type="evidence" value="ECO:0007669"/>
    <property type="project" value="UniProtKB-UniRule"/>
</dbReference>
<gene>
    <name evidence="10" type="ORF">BN1095_340306</name>
    <name evidence="8" type="ORF">BN1096_350016</name>
    <name evidence="9" type="ORF">BN1097_580017</name>
</gene>
<keyword evidence="6" id="KW-0813">Transport</keyword>
<feature type="transmembrane region" description="Helical" evidence="6">
    <location>
        <begin position="21"/>
        <end position="44"/>
    </location>
</feature>
<dbReference type="InterPro" id="IPR003838">
    <property type="entry name" value="ABC3_permease_C"/>
</dbReference>
<evidence type="ECO:0000256" key="2">
    <source>
        <dbReference type="ARBA" id="ARBA00022475"/>
    </source>
</evidence>
<sequence length="626" mass="72553">MDFRKFAYNNIVRNFRAYLAYFLSSVFSIMIFFVFAVSMFHPIITKSGMQSGSTAFMALMTSELIILGFSLLFILYSLGNFLKYRLKDFGVLMIIGMSNRQLKKLILIENLIIGFLAVMLGILLGLSISKLFLLYLSKLFYMNLTEFYFPVKAMLLTIVSFMILFLITGPMSLKLLSKKSILELLVGTKKPKKEIKSSKLFGIIGVICLILGYAMILFGNKLKINGGMYTTALLITLGIFLFFSQFTILILKYLKNKEKFYKNKVNMLLISNLIYKLKDNTRLLFLITILLSATLVAFTTTSTLVSSQGEASKNNFPMVYSYFSEHNNEKEYEELQQIREAIKGYDYKELSFPVLKYNREVLLSVKNYNKLSKELGLDKISSKLEKYEGIIIPSSNSQEHINSLKQLKNYSIKNLNIEVKKSKNKIIFPTGLFSKVVVISDDLYNEVKGEFSKINFHGFDYKNWQSSAKITENLKEKHFNLDREYNRSYFLTLPDMYLVELQQSKILQFMGVFIGVILFIAVFSFLYFRLYTDEIEDNVKYKKLSKIGLSFKNMNKIVSIEIGTLFFIPYFIAIINSIISLLFLNQVLNNSFKLENLGILLLISSIYSLYFYLLKKIYTRKVWFFD</sequence>
<dbReference type="PIRSF" id="PIRSF018968">
    <property type="entry name" value="ABC_permease_BceB"/>
    <property type="match status" value="1"/>
</dbReference>
<protein>
    <submittedName>
        <fullName evidence="8">ABC-type transport system, permease protein</fullName>
    </submittedName>
    <submittedName>
        <fullName evidence="9">Efflux ABC transporter, permease protein</fullName>
    </submittedName>
</protein>
<dbReference type="Pfam" id="PF02687">
    <property type="entry name" value="FtsX"/>
    <property type="match status" value="1"/>
</dbReference>
<feature type="domain" description="ABC3 transporter permease C-terminal" evidence="7">
    <location>
        <begin position="64"/>
        <end position="180"/>
    </location>
</feature>
<name>A0A069A6X7_CLODI</name>
<feature type="transmembrane region" description="Helical" evidence="6">
    <location>
        <begin position="562"/>
        <end position="584"/>
    </location>
</feature>
<dbReference type="RefSeq" id="WP_021390149.1">
    <property type="nucleotide sequence ID" value="NZ_BBYB01000069.1"/>
</dbReference>
<evidence type="ECO:0000256" key="5">
    <source>
        <dbReference type="ARBA" id="ARBA00023136"/>
    </source>
</evidence>
<evidence type="ECO:0000256" key="1">
    <source>
        <dbReference type="ARBA" id="ARBA00004651"/>
    </source>
</evidence>
<comment type="similarity">
    <text evidence="6">Belongs to the ABC-4 integral membrane protein family.</text>
</comment>
<reference evidence="9" key="1">
    <citation type="submission" date="2014-07" db="EMBL/GenBank/DDBJ databases">
        <authorList>
            <person name="Monot Marc"/>
        </authorList>
    </citation>
    <scope>NUCLEOTIDE SEQUENCE</scope>
    <source>
        <strain evidence="10">7032989</strain>
        <strain evidence="9">7032994</strain>
    </source>
</reference>
<feature type="transmembrane region" description="Helical" evidence="6">
    <location>
        <begin position="105"/>
        <end position="127"/>
    </location>
</feature>
<evidence type="ECO:0000313" key="8">
    <source>
        <dbReference type="EMBL" id="CDS84570.1"/>
    </source>
</evidence>
<proteinExistence type="inferred from homology"/>
<evidence type="ECO:0000259" key="7">
    <source>
        <dbReference type="Pfam" id="PF02687"/>
    </source>
</evidence>
<keyword evidence="4 6" id="KW-1133">Transmembrane helix</keyword>
<keyword evidence="3 6" id="KW-0812">Transmembrane</keyword>
<dbReference type="InterPro" id="IPR052536">
    <property type="entry name" value="ABC-4_Integral_Memb_Prot"/>
</dbReference>
<dbReference type="EMBL" id="LK933005">
    <property type="protein sequence ID" value="CDT22609.1"/>
    <property type="molecule type" value="Genomic_DNA"/>
</dbReference>
<feature type="transmembrane region" description="Helical" evidence="6">
    <location>
        <begin position="200"/>
        <end position="219"/>
    </location>
</feature>
<feature type="transmembrane region" description="Helical" evidence="6">
    <location>
        <begin position="147"/>
        <end position="169"/>
    </location>
</feature>
<dbReference type="PANTHER" id="PTHR46795">
    <property type="entry name" value="ABC TRANSPORTER PERMEASE-RELATED-RELATED"/>
    <property type="match status" value="1"/>
</dbReference>
<evidence type="ECO:0000313" key="10">
    <source>
        <dbReference type="EMBL" id="CDT22609.1"/>
    </source>
</evidence>
<accession>A0A069A6X7</accession>
<evidence type="ECO:0000256" key="4">
    <source>
        <dbReference type="ARBA" id="ARBA00022989"/>
    </source>
</evidence>
<dbReference type="AlphaFoldDB" id="A0A069A6X7"/>
<dbReference type="PANTHER" id="PTHR46795:SF2">
    <property type="entry name" value="ABC TRANSPORTER, PERMEASE PROTEIN"/>
    <property type="match status" value="1"/>
</dbReference>
<keyword evidence="5 6" id="KW-0472">Membrane</keyword>
<dbReference type="GO" id="GO:0005886">
    <property type="term" value="C:plasma membrane"/>
    <property type="evidence" value="ECO:0007669"/>
    <property type="project" value="UniProtKB-SubCell"/>
</dbReference>
<comment type="subcellular location">
    <subcellularLocation>
        <location evidence="1 6">Cell membrane</location>
        <topology evidence="1 6">Multi-pass membrane protein</topology>
    </subcellularLocation>
</comment>
<dbReference type="EMBL" id="LK932486">
    <property type="protein sequence ID" value="CDS84570.1"/>
    <property type="molecule type" value="Genomic_DNA"/>
</dbReference>
<evidence type="ECO:0000256" key="6">
    <source>
        <dbReference type="PIRNR" id="PIRNR018968"/>
    </source>
</evidence>
<evidence type="ECO:0000313" key="9">
    <source>
        <dbReference type="EMBL" id="CDS86644.1"/>
    </source>
</evidence>